<evidence type="ECO:0000256" key="1">
    <source>
        <dbReference type="SAM" id="MobiDB-lite"/>
    </source>
</evidence>
<evidence type="ECO:0000313" key="3">
    <source>
        <dbReference type="Proteomes" id="UP000261704"/>
    </source>
</evidence>
<proteinExistence type="predicted"/>
<keyword evidence="3" id="KW-1185">Reference proteome</keyword>
<sequence length="125" mass="13559">MTEDKTGKMKSEVGVAKKAPPTLTIDWELYGKYLDESNLSDGEKRTFLESLLALVVSAVDLGFGIHPVQQAAGNICEQQLEIAKFIAEQSASVLTSPKNSKKIFNASADRQSGRLQNSAQEGSQE</sequence>
<dbReference type="KEGG" id="pamo:BAR1_07745"/>
<dbReference type="AlphaFoldDB" id="A0A347UG53"/>
<organism evidence="2 3">
    <name type="scientific">Profundibacter amoris</name>
    <dbReference type="NCBI Taxonomy" id="2171755"/>
    <lineage>
        <taxon>Bacteria</taxon>
        <taxon>Pseudomonadati</taxon>
        <taxon>Pseudomonadota</taxon>
        <taxon>Alphaproteobacteria</taxon>
        <taxon>Rhodobacterales</taxon>
        <taxon>Paracoccaceae</taxon>
        <taxon>Profundibacter</taxon>
    </lineage>
</organism>
<reference evidence="2 3" key="1">
    <citation type="submission" date="2018-09" db="EMBL/GenBank/DDBJ databases">
        <title>Profundibacter amoris BAR1 gen. nov., sp. nov., a new member of the Roseobacter clade isolated at Lokis Castle Vent Field on the Arctic Mid-Oceanic Ridge.</title>
        <authorList>
            <person name="Le Moine Bauer S."/>
            <person name="Sjoeberg A.G."/>
            <person name="L'Haridon S."/>
            <person name="Stokke R."/>
            <person name="Roalkvam I."/>
            <person name="Steen I.H."/>
            <person name="Dahle H."/>
        </authorList>
    </citation>
    <scope>NUCLEOTIDE SEQUENCE [LARGE SCALE GENOMIC DNA]</scope>
    <source>
        <strain evidence="2 3">BAR1</strain>
    </source>
</reference>
<dbReference type="EMBL" id="CP032125">
    <property type="protein sequence ID" value="AXX97831.1"/>
    <property type="molecule type" value="Genomic_DNA"/>
</dbReference>
<dbReference type="RefSeq" id="WP_118942488.1">
    <property type="nucleotide sequence ID" value="NZ_CP032125.1"/>
</dbReference>
<dbReference type="OrthoDB" id="7876422at2"/>
<accession>A0A347UG53</accession>
<gene>
    <name evidence="2" type="ORF">BAR1_07745</name>
</gene>
<feature type="compositionally biased region" description="Polar residues" evidence="1">
    <location>
        <begin position="108"/>
        <end position="125"/>
    </location>
</feature>
<evidence type="ECO:0000313" key="2">
    <source>
        <dbReference type="EMBL" id="AXX97831.1"/>
    </source>
</evidence>
<feature type="region of interest" description="Disordered" evidence="1">
    <location>
        <begin position="105"/>
        <end position="125"/>
    </location>
</feature>
<name>A0A347UG53_9RHOB</name>
<protein>
    <submittedName>
        <fullName evidence="2">Uncharacterized protein</fullName>
    </submittedName>
</protein>
<dbReference type="Proteomes" id="UP000261704">
    <property type="component" value="Chromosome"/>
</dbReference>